<dbReference type="PRINTS" id="PR00455">
    <property type="entry name" value="HTHTETR"/>
</dbReference>
<gene>
    <name evidence="6" type="ORF">E9232_007006</name>
</gene>
<dbReference type="Gene3D" id="1.10.10.60">
    <property type="entry name" value="Homeodomain-like"/>
    <property type="match status" value="1"/>
</dbReference>
<dbReference type="RefSeq" id="WP_309801986.1">
    <property type="nucleotide sequence ID" value="NZ_JAVDPW010000020.1"/>
</dbReference>
<organism evidence="6 7">
    <name type="scientific">Inquilinus ginsengisoli</name>
    <dbReference type="NCBI Taxonomy" id="363840"/>
    <lineage>
        <taxon>Bacteria</taxon>
        <taxon>Pseudomonadati</taxon>
        <taxon>Pseudomonadota</taxon>
        <taxon>Alphaproteobacteria</taxon>
        <taxon>Rhodospirillales</taxon>
        <taxon>Rhodospirillaceae</taxon>
        <taxon>Inquilinus</taxon>
    </lineage>
</organism>
<keyword evidence="2 4" id="KW-0238">DNA-binding</keyword>
<dbReference type="InterPro" id="IPR041490">
    <property type="entry name" value="KstR2_TetR_C"/>
</dbReference>
<dbReference type="SUPFAM" id="SSF48498">
    <property type="entry name" value="Tetracyclin repressor-like, C-terminal domain"/>
    <property type="match status" value="1"/>
</dbReference>
<reference evidence="6 7" key="1">
    <citation type="submission" date="2023-07" db="EMBL/GenBank/DDBJ databases">
        <title>Sorghum-associated microbial communities from plants grown in Nebraska, USA.</title>
        <authorList>
            <person name="Schachtman D."/>
        </authorList>
    </citation>
    <scope>NUCLEOTIDE SEQUENCE [LARGE SCALE GENOMIC DNA]</scope>
    <source>
        <strain evidence="6 7">584</strain>
    </source>
</reference>
<dbReference type="InterPro" id="IPR050109">
    <property type="entry name" value="HTH-type_TetR-like_transc_reg"/>
</dbReference>
<dbReference type="SUPFAM" id="SSF46689">
    <property type="entry name" value="Homeodomain-like"/>
    <property type="match status" value="1"/>
</dbReference>
<dbReference type="Pfam" id="PF17932">
    <property type="entry name" value="TetR_C_24"/>
    <property type="match status" value="1"/>
</dbReference>
<sequence length="215" mass="23915">MARTRAQDYDEKRQAILHQVAELFARHGFTGASLSLIAEACGMSKALLYHYYRDKEAVLFDILSNHLSLLVTAVEKAAAEPNSARDRLHAIAAALLESYRNADAEHQVQITSLKLLPADQQEQLKEMERTLVRIFSDALAQAVPQVAADRSRLMPLTMSLFGMLNWHYLWFREGKGLSRADYARMATELVLSGSADALAAVPPPGHKNRKQAETA</sequence>
<dbReference type="InterPro" id="IPR036271">
    <property type="entry name" value="Tet_transcr_reg_TetR-rel_C_sf"/>
</dbReference>
<accession>A0ABU1K0R5</accession>
<feature type="domain" description="HTH tetR-type" evidence="5">
    <location>
        <begin position="10"/>
        <end position="70"/>
    </location>
</feature>
<dbReference type="Gene3D" id="1.10.357.10">
    <property type="entry name" value="Tetracycline Repressor, domain 2"/>
    <property type="match status" value="1"/>
</dbReference>
<evidence type="ECO:0000259" key="5">
    <source>
        <dbReference type="PROSITE" id="PS50977"/>
    </source>
</evidence>
<evidence type="ECO:0000256" key="3">
    <source>
        <dbReference type="ARBA" id="ARBA00023163"/>
    </source>
</evidence>
<keyword evidence="1" id="KW-0805">Transcription regulation</keyword>
<proteinExistence type="predicted"/>
<name>A0ABU1K0R5_9PROT</name>
<dbReference type="InterPro" id="IPR001647">
    <property type="entry name" value="HTH_TetR"/>
</dbReference>
<evidence type="ECO:0000313" key="7">
    <source>
        <dbReference type="Proteomes" id="UP001262410"/>
    </source>
</evidence>
<keyword evidence="7" id="KW-1185">Reference proteome</keyword>
<dbReference type="Proteomes" id="UP001262410">
    <property type="component" value="Unassembled WGS sequence"/>
</dbReference>
<dbReference type="PROSITE" id="PS50977">
    <property type="entry name" value="HTH_TETR_2"/>
    <property type="match status" value="1"/>
</dbReference>
<feature type="DNA-binding region" description="H-T-H motif" evidence="4">
    <location>
        <begin position="33"/>
        <end position="52"/>
    </location>
</feature>
<evidence type="ECO:0000256" key="4">
    <source>
        <dbReference type="PROSITE-ProRule" id="PRU00335"/>
    </source>
</evidence>
<dbReference type="Pfam" id="PF00440">
    <property type="entry name" value="TetR_N"/>
    <property type="match status" value="1"/>
</dbReference>
<dbReference type="PANTHER" id="PTHR30055">
    <property type="entry name" value="HTH-TYPE TRANSCRIPTIONAL REGULATOR RUTR"/>
    <property type="match status" value="1"/>
</dbReference>
<comment type="caution">
    <text evidence="6">The sequence shown here is derived from an EMBL/GenBank/DDBJ whole genome shotgun (WGS) entry which is preliminary data.</text>
</comment>
<dbReference type="EMBL" id="JAVDPW010000020">
    <property type="protein sequence ID" value="MDR6294452.1"/>
    <property type="molecule type" value="Genomic_DNA"/>
</dbReference>
<dbReference type="InterPro" id="IPR009057">
    <property type="entry name" value="Homeodomain-like_sf"/>
</dbReference>
<evidence type="ECO:0000256" key="2">
    <source>
        <dbReference type="ARBA" id="ARBA00023125"/>
    </source>
</evidence>
<evidence type="ECO:0000313" key="6">
    <source>
        <dbReference type="EMBL" id="MDR6294452.1"/>
    </source>
</evidence>
<protein>
    <submittedName>
        <fullName evidence="6">AcrR family transcriptional regulator</fullName>
    </submittedName>
</protein>
<keyword evidence="3" id="KW-0804">Transcription</keyword>
<evidence type="ECO:0000256" key="1">
    <source>
        <dbReference type="ARBA" id="ARBA00023015"/>
    </source>
</evidence>
<dbReference type="PANTHER" id="PTHR30055:SF234">
    <property type="entry name" value="HTH-TYPE TRANSCRIPTIONAL REGULATOR BETI"/>
    <property type="match status" value="1"/>
</dbReference>